<dbReference type="EMBL" id="JAVHNR010000011">
    <property type="protein sequence ID" value="KAK6330760.1"/>
    <property type="molecule type" value="Genomic_DNA"/>
</dbReference>
<reference evidence="1 2" key="1">
    <citation type="submission" date="2019-10" db="EMBL/GenBank/DDBJ databases">
        <authorList>
            <person name="Palmer J.M."/>
        </authorList>
    </citation>
    <scope>NUCLEOTIDE SEQUENCE [LARGE SCALE GENOMIC DNA]</scope>
    <source>
        <strain evidence="1 2">TWF718</strain>
    </source>
</reference>
<keyword evidence="2" id="KW-1185">Reference proteome</keyword>
<evidence type="ECO:0000313" key="1">
    <source>
        <dbReference type="EMBL" id="KAK6330760.1"/>
    </source>
</evidence>
<name>A0AAN8MLM0_9PEZI</name>
<proteinExistence type="predicted"/>
<sequence>MRCSFVVGAAPHSRLRVEDGRRLQPQDLIRPDLIDTAICLPRNHGLVGMISMRTIVGTWWCSIGHGYDDNTPVCMQCNGYTKCIRICNGGNSLGHCLSAFEAASCPYHGTR</sequence>
<dbReference type="AlphaFoldDB" id="A0AAN8MLM0"/>
<dbReference type="Proteomes" id="UP001313282">
    <property type="component" value="Unassembled WGS sequence"/>
</dbReference>
<gene>
    <name evidence="1" type="ORF">TWF718_002960</name>
</gene>
<comment type="caution">
    <text evidence="1">The sequence shown here is derived from an EMBL/GenBank/DDBJ whole genome shotgun (WGS) entry which is preliminary data.</text>
</comment>
<protein>
    <submittedName>
        <fullName evidence="1">Uncharacterized protein</fullName>
    </submittedName>
</protein>
<organism evidence="1 2">
    <name type="scientific">Orbilia javanica</name>
    <dbReference type="NCBI Taxonomy" id="47235"/>
    <lineage>
        <taxon>Eukaryota</taxon>
        <taxon>Fungi</taxon>
        <taxon>Dikarya</taxon>
        <taxon>Ascomycota</taxon>
        <taxon>Pezizomycotina</taxon>
        <taxon>Orbiliomycetes</taxon>
        <taxon>Orbiliales</taxon>
        <taxon>Orbiliaceae</taxon>
        <taxon>Orbilia</taxon>
    </lineage>
</organism>
<evidence type="ECO:0000313" key="2">
    <source>
        <dbReference type="Proteomes" id="UP001313282"/>
    </source>
</evidence>
<accession>A0AAN8MLM0</accession>